<keyword evidence="2" id="KW-1185">Reference proteome</keyword>
<organism evidence="1 2">
    <name type="scientific">Timema podura</name>
    <name type="common">Walking stick</name>
    <dbReference type="NCBI Taxonomy" id="61482"/>
    <lineage>
        <taxon>Eukaryota</taxon>
        <taxon>Metazoa</taxon>
        <taxon>Ecdysozoa</taxon>
        <taxon>Arthropoda</taxon>
        <taxon>Hexapoda</taxon>
        <taxon>Insecta</taxon>
        <taxon>Pterygota</taxon>
        <taxon>Neoptera</taxon>
        <taxon>Polyneoptera</taxon>
        <taxon>Phasmatodea</taxon>
        <taxon>Timematodea</taxon>
        <taxon>Timematoidea</taxon>
        <taxon>Timematidae</taxon>
        <taxon>Timema</taxon>
    </lineage>
</organism>
<evidence type="ECO:0000313" key="2">
    <source>
        <dbReference type="Proteomes" id="UP001153148"/>
    </source>
</evidence>
<evidence type="ECO:0000313" key="1">
    <source>
        <dbReference type="EMBL" id="CAG2063578.1"/>
    </source>
</evidence>
<gene>
    <name evidence="1" type="ORF">TPAB3V08_LOCUS10525</name>
</gene>
<dbReference type="EMBL" id="CAJPIN010027464">
    <property type="protein sequence ID" value="CAG2063578.1"/>
    <property type="molecule type" value="Genomic_DNA"/>
</dbReference>
<name>A0ABN7PDR2_TIMPD</name>
<reference evidence="1" key="1">
    <citation type="submission" date="2021-03" db="EMBL/GenBank/DDBJ databases">
        <authorList>
            <person name="Tran Van P."/>
        </authorList>
    </citation>
    <scope>NUCLEOTIDE SEQUENCE</scope>
</reference>
<comment type="caution">
    <text evidence="1">The sequence shown here is derived from an EMBL/GenBank/DDBJ whole genome shotgun (WGS) entry which is preliminary data.</text>
</comment>
<proteinExistence type="predicted"/>
<protein>
    <submittedName>
        <fullName evidence="1">Uncharacterized protein</fullName>
    </submittedName>
</protein>
<accession>A0ABN7PDR2</accession>
<sequence length="113" mass="12692">MDCVRPLMRVLKVTRLVQKQVPSSTLKSDLGSELWYNLPCDQTGKFPALFDSLETNKERLGVCEMSVAVTTLEEVFIRNEKDKRVSAGSTATASNFCQKNHVYDKKLAVSLVH</sequence>
<dbReference type="Proteomes" id="UP001153148">
    <property type="component" value="Unassembled WGS sequence"/>
</dbReference>
<feature type="non-terminal residue" evidence="1">
    <location>
        <position position="113"/>
    </location>
</feature>